<dbReference type="AlphaFoldDB" id="A0AAW2K7H5"/>
<reference evidence="1" key="1">
    <citation type="submission" date="2020-06" db="EMBL/GenBank/DDBJ databases">
        <authorList>
            <person name="Li T."/>
            <person name="Hu X."/>
            <person name="Zhang T."/>
            <person name="Song X."/>
            <person name="Zhang H."/>
            <person name="Dai N."/>
            <person name="Sheng W."/>
            <person name="Hou X."/>
            <person name="Wei L."/>
        </authorList>
    </citation>
    <scope>NUCLEOTIDE SEQUENCE</scope>
    <source>
        <strain evidence="1">G01</strain>
        <tissue evidence="1">Leaf</tissue>
    </source>
</reference>
<name>A0AAW2K7H5_9LAMI</name>
<proteinExistence type="predicted"/>
<protein>
    <recommendedName>
        <fullName evidence="2">UBN2 domain-containing protein</fullName>
    </recommendedName>
</protein>
<comment type="caution">
    <text evidence="1">The sequence shown here is derived from an EMBL/GenBank/DDBJ whole genome shotgun (WGS) entry which is preliminary data.</text>
</comment>
<evidence type="ECO:0000313" key="1">
    <source>
        <dbReference type="EMBL" id="KAL0302834.1"/>
    </source>
</evidence>
<reference evidence="1" key="2">
    <citation type="journal article" date="2024" name="Plant">
        <title>Genomic evolution and insights into agronomic trait innovations of Sesamum species.</title>
        <authorList>
            <person name="Miao H."/>
            <person name="Wang L."/>
            <person name="Qu L."/>
            <person name="Liu H."/>
            <person name="Sun Y."/>
            <person name="Le M."/>
            <person name="Wang Q."/>
            <person name="Wei S."/>
            <person name="Zheng Y."/>
            <person name="Lin W."/>
            <person name="Duan Y."/>
            <person name="Cao H."/>
            <person name="Xiong S."/>
            <person name="Wang X."/>
            <person name="Wei L."/>
            <person name="Li C."/>
            <person name="Ma Q."/>
            <person name="Ju M."/>
            <person name="Zhao R."/>
            <person name="Li G."/>
            <person name="Mu C."/>
            <person name="Tian Q."/>
            <person name="Mei H."/>
            <person name="Zhang T."/>
            <person name="Gao T."/>
            <person name="Zhang H."/>
        </authorList>
    </citation>
    <scope>NUCLEOTIDE SEQUENCE</scope>
    <source>
        <strain evidence="1">G01</strain>
    </source>
</reference>
<evidence type="ECO:0008006" key="2">
    <source>
        <dbReference type="Google" id="ProtNLM"/>
    </source>
</evidence>
<accession>A0AAW2K7H5</accession>
<gene>
    <name evidence="1" type="ORF">Sangu_3075600</name>
</gene>
<sequence>MKEIYVVLDKHVRYTATKAFFGTKMIEGSSVQEHGIKMFSLIEKLEDLEIGLDNDTYINVILQFLPPSYDLFVVNCNMNGLEKPLHKLINILVKYEATTKKSAASALIGDASTSKAKDKGVRL</sequence>
<organism evidence="1">
    <name type="scientific">Sesamum angustifolium</name>
    <dbReference type="NCBI Taxonomy" id="2727405"/>
    <lineage>
        <taxon>Eukaryota</taxon>
        <taxon>Viridiplantae</taxon>
        <taxon>Streptophyta</taxon>
        <taxon>Embryophyta</taxon>
        <taxon>Tracheophyta</taxon>
        <taxon>Spermatophyta</taxon>
        <taxon>Magnoliopsida</taxon>
        <taxon>eudicotyledons</taxon>
        <taxon>Gunneridae</taxon>
        <taxon>Pentapetalae</taxon>
        <taxon>asterids</taxon>
        <taxon>lamiids</taxon>
        <taxon>Lamiales</taxon>
        <taxon>Pedaliaceae</taxon>
        <taxon>Sesamum</taxon>
    </lineage>
</organism>
<dbReference type="EMBL" id="JACGWK010000211">
    <property type="protein sequence ID" value="KAL0302834.1"/>
    <property type="molecule type" value="Genomic_DNA"/>
</dbReference>
<dbReference type="Pfam" id="PF14223">
    <property type="entry name" value="Retrotran_gag_2"/>
    <property type="match status" value="1"/>
</dbReference>